<evidence type="ECO:0000313" key="7">
    <source>
        <dbReference type="Proteomes" id="UP000050836"/>
    </source>
</evidence>
<feature type="domain" description="RNA polymerase sigma-70 ECF-like HTH" evidence="5">
    <location>
        <begin position="20"/>
        <end position="196"/>
    </location>
</feature>
<organism evidence="6 7">
    <name type="scientific">Stenotrophomonas pictorum JCM 9942</name>
    <dbReference type="NCBI Taxonomy" id="1236960"/>
    <lineage>
        <taxon>Bacteria</taxon>
        <taxon>Pseudomonadati</taxon>
        <taxon>Pseudomonadota</taxon>
        <taxon>Gammaproteobacteria</taxon>
        <taxon>Lysobacterales</taxon>
        <taxon>Lysobacteraceae</taxon>
        <taxon>Stenotrophomonas</taxon>
    </lineage>
</organism>
<keyword evidence="2" id="KW-0805">Transcription regulation</keyword>
<comment type="similarity">
    <text evidence="1">Belongs to the sigma-70 factor family. ECF subfamily.</text>
</comment>
<sequence length="202" mass="22584">MNQKADCSGAADVHDPEAGQIAHLLERLQAGEAEALSDLLPLVYSQLRAIARRLRRRDELGSPTLNTTAVVHEAYLKLARNDQRFADRVHFFAVASTAMRQLLVDAARKRGRHKRGAGVVPEPLDQRQISIDDQSAFVLELNEALEVLGKESPRLLRVVECRYFGGLSEEETAEALQVSVRTVRRDWTRARAHLAVAFAPQR</sequence>
<dbReference type="RefSeq" id="WP_054661035.1">
    <property type="nucleotide sequence ID" value="NZ_BAZI01000719.1"/>
</dbReference>
<dbReference type="InterPro" id="IPR053812">
    <property type="entry name" value="HTH_Sigma70_ECF-like"/>
</dbReference>
<dbReference type="InterPro" id="IPR039425">
    <property type="entry name" value="RNA_pol_sigma-70-like"/>
</dbReference>
<keyword evidence="3" id="KW-0731">Sigma factor</keyword>
<dbReference type="OrthoDB" id="128473at2"/>
<reference evidence="6 7" key="1">
    <citation type="submission" date="2015-10" db="EMBL/GenBank/DDBJ databases">
        <title>Genome sequencing and analysis of members of genus Stenotrophomonas.</title>
        <authorList>
            <person name="Patil P.P."/>
            <person name="Midha S."/>
            <person name="Patil P.B."/>
        </authorList>
    </citation>
    <scope>NUCLEOTIDE SEQUENCE [LARGE SCALE GENOMIC DNA]</scope>
    <source>
        <strain evidence="6 7">JCM 9942</strain>
    </source>
</reference>
<keyword evidence="4" id="KW-0804">Transcription</keyword>
<evidence type="ECO:0000256" key="3">
    <source>
        <dbReference type="ARBA" id="ARBA00023082"/>
    </source>
</evidence>
<dbReference type="InterPro" id="IPR013324">
    <property type="entry name" value="RNA_pol_sigma_r3/r4-like"/>
</dbReference>
<dbReference type="PANTHER" id="PTHR43133">
    <property type="entry name" value="RNA POLYMERASE ECF-TYPE SIGMA FACTO"/>
    <property type="match status" value="1"/>
</dbReference>
<gene>
    <name evidence="6" type="ORF">ARC78_15985</name>
</gene>
<dbReference type="SUPFAM" id="SSF88946">
    <property type="entry name" value="Sigma2 domain of RNA polymerase sigma factors"/>
    <property type="match status" value="1"/>
</dbReference>
<dbReference type="Gene3D" id="1.10.10.10">
    <property type="entry name" value="Winged helix-like DNA-binding domain superfamily/Winged helix DNA-binding domain"/>
    <property type="match status" value="1"/>
</dbReference>
<dbReference type="EMBL" id="LLXS01000072">
    <property type="protein sequence ID" value="KRG37627.1"/>
    <property type="molecule type" value="Genomic_DNA"/>
</dbReference>
<dbReference type="GO" id="GO:0016987">
    <property type="term" value="F:sigma factor activity"/>
    <property type="evidence" value="ECO:0007669"/>
    <property type="project" value="UniProtKB-KW"/>
</dbReference>
<keyword evidence="7" id="KW-1185">Reference proteome</keyword>
<accession>A0A0Q9ZXJ1</accession>
<dbReference type="NCBIfam" id="TIGR02937">
    <property type="entry name" value="sigma70-ECF"/>
    <property type="match status" value="1"/>
</dbReference>
<evidence type="ECO:0000256" key="4">
    <source>
        <dbReference type="ARBA" id="ARBA00023163"/>
    </source>
</evidence>
<dbReference type="GO" id="GO:0006352">
    <property type="term" value="P:DNA-templated transcription initiation"/>
    <property type="evidence" value="ECO:0007669"/>
    <property type="project" value="InterPro"/>
</dbReference>
<dbReference type="Proteomes" id="UP000050836">
    <property type="component" value="Unassembled WGS sequence"/>
</dbReference>
<evidence type="ECO:0000313" key="6">
    <source>
        <dbReference type="EMBL" id="KRG37627.1"/>
    </source>
</evidence>
<dbReference type="InterPro" id="IPR013325">
    <property type="entry name" value="RNA_pol_sigma_r2"/>
</dbReference>
<dbReference type="Pfam" id="PF07638">
    <property type="entry name" value="Sigma70_ECF"/>
    <property type="match status" value="1"/>
</dbReference>
<dbReference type="InterPro" id="IPR036388">
    <property type="entry name" value="WH-like_DNA-bd_sf"/>
</dbReference>
<evidence type="ECO:0000259" key="5">
    <source>
        <dbReference type="Pfam" id="PF07638"/>
    </source>
</evidence>
<dbReference type="InterPro" id="IPR011517">
    <property type="entry name" value="RNA_pol_sigma70_ECF-like"/>
</dbReference>
<dbReference type="NCBIfam" id="TIGR02999">
    <property type="entry name" value="Sig-70_X6"/>
    <property type="match status" value="1"/>
</dbReference>
<dbReference type="Gene3D" id="1.10.1740.10">
    <property type="match status" value="1"/>
</dbReference>
<dbReference type="AlphaFoldDB" id="A0A0Q9ZXJ1"/>
<dbReference type="PANTHER" id="PTHR43133:SF39">
    <property type="entry name" value="SIMILAR TO RNA POLYMERASE SIGMA-E FACTOR"/>
    <property type="match status" value="1"/>
</dbReference>
<evidence type="ECO:0000256" key="2">
    <source>
        <dbReference type="ARBA" id="ARBA00023015"/>
    </source>
</evidence>
<dbReference type="SUPFAM" id="SSF88659">
    <property type="entry name" value="Sigma3 and sigma4 domains of RNA polymerase sigma factors"/>
    <property type="match status" value="1"/>
</dbReference>
<proteinExistence type="inferred from homology"/>
<dbReference type="InterPro" id="IPR014284">
    <property type="entry name" value="RNA_pol_sigma-70_dom"/>
</dbReference>
<evidence type="ECO:0000256" key="1">
    <source>
        <dbReference type="ARBA" id="ARBA00010641"/>
    </source>
</evidence>
<name>A0A0Q9ZXJ1_9GAMM</name>
<protein>
    <recommendedName>
        <fullName evidence="5">RNA polymerase sigma-70 ECF-like HTH domain-containing protein</fullName>
    </recommendedName>
</protein>
<comment type="caution">
    <text evidence="6">The sequence shown here is derived from an EMBL/GenBank/DDBJ whole genome shotgun (WGS) entry which is preliminary data.</text>
</comment>